<organism evidence="1 2">
    <name type="scientific">Rhizopus delemar (strain RA 99-880 / ATCC MYA-4621 / FGSC 9543 / NRRL 43880)</name>
    <name type="common">Mucormycosis agent</name>
    <name type="synonym">Rhizopus arrhizus var. delemar</name>
    <dbReference type="NCBI Taxonomy" id="246409"/>
    <lineage>
        <taxon>Eukaryota</taxon>
        <taxon>Fungi</taxon>
        <taxon>Fungi incertae sedis</taxon>
        <taxon>Mucoromycota</taxon>
        <taxon>Mucoromycotina</taxon>
        <taxon>Mucoromycetes</taxon>
        <taxon>Mucorales</taxon>
        <taxon>Mucorineae</taxon>
        <taxon>Rhizopodaceae</taxon>
        <taxon>Rhizopus</taxon>
    </lineage>
</organism>
<dbReference type="STRING" id="246409.I1CDP1"/>
<proteinExistence type="predicted"/>
<protein>
    <submittedName>
        <fullName evidence="1">Uncharacterized protein</fullName>
    </submittedName>
</protein>
<accession>I1CDP1</accession>
<dbReference type="InParanoid" id="I1CDP1"/>
<evidence type="ECO:0000313" key="1">
    <source>
        <dbReference type="EMBL" id="EIE86571.1"/>
    </source>
</evidence>
<evidence type="ECO:0000313" key="2">
    <source>
        <dbReference type="Proteomes" id="UP000009138"/>
    </source>
</evidence>
<name>I1CDP1_RHIO9</name>
<reference evidence="1 2" key="1">
    <citation type="journal article" date="2009" name="PLoS Genet.">
        <title>Genomic analysis of the basal lineage fungus Rhizopus oryzae reveals a whole-genome duplication.</title>
        <authorList>
            <person name="Ma L.-J."/>
            <person name="Ibrahim A.S."/>
            <person name="Skory C."/>
            <person name="Grabherr M.G."/>
            <person name="Burger G."/>
            <person name="Butler M."/>
            <person name="Elias M."/>
            <person name="Idnurm A."/>
            <person name="Lang B.F."/>
            <person name="Sone T."/>
            <person name="Abe A."/>
            <person name="Calvo S.E."/>
            <person name="Corrochano L.M."/>
            <person name="Engels R."/>
            <person name="Fu J."/>
            <person name="Hansberg W."/>
            <person name="Kim J.-M."/>
            <person name="Kodira C.D."/>
            <person name="Koehrsen M.J."/>
            <person name="Liu B."/>
            <person name="Miranda-Saavedra D."/>
            <person name="O'Leary S."/>
            <person name="Ortiz-Castellanos L."/>
            <person name="Poulter R."/>
            <person name="Rodriguez-Romero J."/>
            <person name="Ruiz-Herrera J."/>
            <person name="Shen Y.-Q."/>
            <person name="Zeng Q."/>
            <person name="Galagan J."/>
            <person name="Birren B.W."/>
            <person name="Cuomo C.A."/>
            <person name="Wickes B.L."/>
        </authorList>
    </citation>
    <scope>NUCLEOTIDE SEQUENCE [LARGE SCALE GENOMIC DNA]</scope>
    <source>
        <strain evidence="2">RA 99-880 / ATCC MYA-4621 / FGSC 9543 / NRRL 43880</strain>
    </source>
</reference>
<dbReference type="AlphaFoldDB" id="I1CDP1"/>
<dbReference type="RefSeq" id="XP_067521967.1">
    <property type="nucleotide sequence ID" value="XM_067665866.1"/>
</dbReference>
<keyword evidence="2" id="KW-1185">Reference proteome</keyword>
<dbReference type="VEuPathDB" id="FungiDB:RO3G_11282"/>
<sequence>MVLSDKEFLAPNKAILHTKPKKLSWANVVHAGHQKTSSFLAMSTNNSTTQSHGVGIGQPDTNAEMSPSNLNAQATRLFLKGSVPNSIFVDITTVKDKKIFLTEPTTFCQGNEHLWAVADQIRREYQRMYAELTVSPAMYERLCTEGLQLPSFTDRFLAFPSLSPSAELLKVTLTGLPHQYGRRDGGLAQLHSDMQRNLSSFGHIIDSGTIRGTSGFYSGNGYVVLEKFPESKSAEGKDTM</sequence>
<dbReference type="GeneID" id="93618247"/>
<dbReference type="Proteomes" id="UP000009138">
    <property type="component" value="Unassembled WGS sequence"/>
</dbReference>
<dbReference type="EMBL" id="CH476740">
    <property type="protein sequence ID" value="EIE86571.1"/>
    <property type="molecule type" value="Genomic_DNA"/>
</dbReference>
<dbReference type="OrthoDB" id="2258247at2759"/>
<gene>
    <name evidence="1" type="ORF">RO3G_11282</name>
</gene>